<reference evidence="9 10" key="1">
    <citation type="submission" date="2021-12" db="EMBL/GenBank/DDBJ databases">
        <title>High titer production of polyol ester of fatty acids by Rhodotorula paludigena BS15 towards product separation-free biomass refinery.</title>
        <authorList>
            <person name="Mano J."/>
            <person name="Ono H."/>
            <person name="Tanaka T."/>
            <person name="Naito K."/>
            <person name="Sushida H."/>
            <person name="Ike M."/>
            <person name="Tokuyasu K."/>
            <person name="Kitaoka M."/>
        </authorList>
    </citation>
    <scope>NUCLEOTIDE SEQUENCE [LARGE SCALE GENOMIC DNA]</scope>
    <source>
        <strain evidence="9 10">BS15</strain>
    </source>
</reference>
<dbReference type="PANTHER" id="PTHR11947:SF25">
    <property type="entry name" value="[PYRUVATE DEHYDROGENASE (ACETYL-TRANSFERRING)] KINASE 2, MITOCHONDRIAL"/>
    <property type="match status" value="1"/>
</dbReference>
<comment type="caution">
    <text evidence="9">The sequence shown here is derived from an EMBL/GenBank/DDBJ whole genome shotgun (WGS) entry which is preliminary data.</text>
</comment>
<keyword evidence="4 7" id="KW-0418">Kinase</keyword>
<proteinExistence type="inferred from homology"/>
<sequence>MQAMPRKSQVPAFFLNRIIEQYAQKSSTPISLKHMINFGNAGRNKGEKEEAEKLIKGGNFELPYAVASHPRMQHVYDLYLEAFEEIRKFPHIADLDGNDRFCQFMTSTLHKHRVIIPELAIGVSETSPVHLPATALDRIMLRMLRSRISRRVITEQHIALTQQFRERQDKGKGKQRAADDGEEERYVGIVDTRLNAADMVRRCAELIRALGGPAGEVPIVLEGDVDHTFAYISEHLEFMLFELIKNAAYATVSAHGAAAKDHPTLVTLVHSARDLVIRVSDQGGGIPPYGGLPPDPADVAFSPLLSTNTLAAPLSAQRLDIFSFSHMRRHYQHQAATAAAAALAASAPSPAAALEAPPASSPGEEAADPSGAATGIMALRSVGELTGTVEEQISRHQRLGDAGDERELMDAQVRSGIGLPLAKMYAAYFDGSLDIFTLQGYGSDAVLKVPKFGIEGAFPSHSF</sequence>
<dbReference type="GO" id="GO:0005759">
    <property type="term" value="C:mitochondrial matrix"/>
    <property type="evidence" value="ECO:0007669"/>
    <property type="project" value="UniProtKB-SubCell"/>
</dbReference>
<dbReference type="InterPro" id="IPR039028">
    <property type="entry name" value="BCKD/PDK"/>
</dbReference>
<dbReference type="PANTHER" id="PTHR11947">
    <property type="entry name" value="PYRUVATE DEHYDROGENASE KINASE"/>
    <property type="match status" value="1"/>
</dbReference>
<dbReference type="EC" id="2.7.11.-" evidence="7"/>
<organism evidence="9 10">
    <name type="scientific">Rhodotorula paludigena</name>
    <dbReference type="NCBI Taxonomy" id="86838"/>
    <lineage>
        <taxon>Eukaryota</taxon>
        <taxon>Fungi</taxon>
        <taxon>Dikarya</taxon>
        <taxon>Basidiomycota</taxon>
        <taxon>Pucciniomycotina</taxon>
        <taxon>Microbotryomycetes</taxon>
        <taxon>Sporidiobolales</taxon>
        <taxon>Sporidiobolaceae</taxon>
        <taxon>Rhodotorula</taxon>
    </lineage>
</organism>
<evidence type="ECO:0000256" key="6">
    <source>
        <dbReference type="ARBA" id="ARBA00023128"/>
    </source>
</evidence>
<dbReference type="SUPFAM" id="SSF69012">
    <property type="entry name" value="alpha-ketoacid dehydrogenase kinase, N-terminal domain"/>
    <property type="match status" value="1"/>
</dbReference>
<dbReference type="Pfam" id="PF10436">
    <property type="entry name" value="BCDHK_Adom3"/>
    <property type="match status" value="1"/>
</dbReference>
<evidence type="ECO:0000313" key="10">
    <source>
        <dbReference type="Proteomes" id="UP001342314"/>
    </source>
</evidence>
<keyword evidence="10" id="KW-1185">Reference proteome</keyword>
<keyword evidence="2 7" id="KW-0808">Transferase</keyword>
<evidence type="ECO:0000256" key="1">
    <source>
        <dbReference type="ARBA" id="ARBA00006155"/>
    </source>
</evidence>
<evidence type="ECO:0000259" key="8">
    <source>
        <dbReference type="Pfam" id="PF10436"/>
    </source>
</evidence>
<dbReference type="InterPro" id="IPR036890">
    <property type="entry name" value="HATPase_C_sf"/>
</dbReference>
<dbReference type="InterPro" id="IPR018955">
    <property type="entry name" value="BCDHK/PDK_N"/>
</dbReference>
<evidence type="ECO:0000256" key="7">
    <source>
        <dbReference type="RuleBase" id="RU366032"/>
    </source>
</evidence>
<evidence type="ECO:0000256" key="3">
    <source>
        <dbReference type="ARBA" id="ARBA00022741"/>
    </source>
</evidence>
<dbReference type="GO" id="GO:0010906">
    <property type="term" value="P:regulation of glucose metabolic process"/>
    <property type="evidence" value="ECO:0007669"/>
    <property type="project" value="TreeGrafter"/>
</dbReference>
<dbReference type="Gene3D" id="3.30.565.10">
    <property type="entry name" value="Histidine kinase-like ATPase, C-terminal domain"/>
    <property type="match status" value="1"/>
</dbReference>
<gene>
    <name evidence="9" type="ORF">Rhopal_005258-T1</name>
</gene>
<dbReference type="Gene3D" id="1.20.140.20">
    <property type="entry name" value="Alpha-ketoacid/pyruvate dehydrogenase kinase, N-terminal domain"/>
    <property type="match status" value="1"/>
</dbReference>
<dbReference type="SUPFAM" id="SSF55874">
    <property type="entry name" value="ATPase domain of HSP90 chaperone/DNA topoisomerase II/histidine kinase"/>
    <property type="match status" value="1"/>
</dbReference>
<dbReference type="Proteomes" id="UP001342314">
    <property type="component" value="Unassembled WGS sequence"/>
</dbReference>
<dbReference type="EMBL" id="BQKY01000010">
    <property type="protein sequence ID" value="GJN92228.1"/>
    <property type="molecule type" value="Genomic_DNA"/>
</dbReference>
<dbReference type="GO" id="GO:0004740">
    <property type="term" value="F:pyruvate dehydrogenase (acetyl-transferring) kinase activity"/>
    <property type="evidence" value="ECO:0007669"/>
    <property type="project" value="TreeGrafter"/>
</dbReference>
<dbReference type="AlphaFoldDB" id="A0AAV5GUF0"/>
<dbReference type="GO" id="GO:0005524">
    <property type="term" value="F:ATP binding"/>
    <property type="evidence" value="ECO:0007669"/>
    <property type="project" value="UniProtKB-UniRule"/>
</dbReference>
<keyword evidence="5 7" id="KW-0067">ATP-binding</keyword>
<comment type="subcellular location">
    <subcellularLocation>
        <location evidence="7">Mitochondrion matrix</location>
    </subcellularLocation>
</comment>
<comment type="similarity">
    <text evidence="1 7">Belongs to the PDK/BCKDK protein kinase family.</text>
</comment>
<accession>A0AAV5GUF0</accession>
<evidence type="ECO:0000256" key="2">
    <source>
        <dbReference type="ARBA" id="ARBA00022679"/>
    </source>
</evidence>
<evidence type="ECO:0000313" key="9">
    <source>
        <dbReference type="EMBL" id="GJN92228.1"/>
    </source>
</evidence>
<dbReference type="InterPro" id="IPR036784">
    <property type="entry name" value="AK/P_DHK_N_sf"/>
</dbReference>
<protein>
    <recommendedName>
        <fullName evidence="7">Protein-serine/threonine kinase</fullName>
        <ecNumber evidence="7">2.7.11.-</ecNumber>
    </recommendedName>
</protein>
<evidence type="ECO:0000256" key="4">
    <source>
        <dbReference type="ARBA" id="ARBA00022777"/>
    </source>
</evidence>
<name>A0AAV5GUF0_9BASI</name>
<keyword evidence="6 7" id="KW-0496">Mitochondrion</keyword>
<feature type="domain" description="Branched-chain alpha-ketoacid dehydrogenase kinase/Pyruvate dehydrogenase kinase N-terminal" evidence="8">
    <location>
        <begin position="61"/>
        <end position="191"/>
    </location>
</feature>
<evidence type="ECO:0000256" key="5">
    <source>
        <dbReference type="ARBA" id="ARBA00022840"/>
    </source>
</evidence>
<keyword evidence="3 7" id="KW-0547">Nucleotide-binding</keyword>